<feature type="compositionally biased region" description="Low complexity" evidence="1">
    <location>
        <begin position="11"/>
        <end position="25"/>
    </location>
</feature>
<dbReference type="InterPro" id="IPR036431">
    <property type="entry name" value="ARID_dom_sf"/>
</dbReference>
<dbReference type="EnsemblPlants" id="Zm00001eb047000_T001">
    <property type="protein sequence ID" value="Zm00001eb047000_P001"/>
    <property type="gene ID" value="Zm00001eb047000"/>
</dbReference>
<dbReference type="PaxDb" id="4577-GRMZM2G365731_P01"/>
<dbReference type="CDD" id="cd16100">
    <property type="entry name" value="ARID"/>
    <property type="match status" value="1"/>
</dbReference>
<evidence type="ECO:0000313" key="3">
    <source>
        <dbReference type="EMBL" id="ONM06178.1"/>
    </source>
</evidence>
<dbReference type="Gene3D" id="1.10.150.60">
    <property type="entry name" value="ARID DNA-binding domain"/>
    <property type="match status" value="1"/>
</dbReference>
<dbReference type="PANTHER" id="PTHR46872:SF10">
    <property type="entry name" value="MYB-LIKE DOMAIN-CONTAINING PROTEIN"/>
    <property type="match status" value="1"/>
</dbReference>
<organism evidence="3">
    <name type="scientific">Zea mays</name>
    <name type="common">Maize</name>
    <dbReference type="NCBI Taxonomy" id="4577"/>
    <lineage>
        <taxon>Eukaryota</taxon>
        <taxon>Viridiplantae</taxon>
        <taxon>Streptophyta</taxon>
        <taxon>Embryophyta</taxon>
        <taxon>Tracheophyta</taxon>
        <taxon>Spermatophyta</taxon>
        <taxon>Magnoliopsida</taxon>
        <taxon>Liliopsida</taxon>
        <taxon>Poales</taxon>
        <taxon>Poaceae</taxon>
        <taxon>PACMAD clade</taxon>
        <taxon>Panicoideae</taxon>
        <taxon>Andropogonodae</taxon>
        <taxon>Andropogoneae</taxon>
        <taxon>Tripsacinae</taxon>
        <taxon>Zea</taxon>
    </lineage>
</organism>
<dbReference type="PANTHER" id="PTHR46872">
    <property type="entry name" value="DNA BINDING PROTEIN"/>
    <property type="match status" value="1"/>
</dbReference>
<feature type="region of interest" description="Disordered" evidence="1">
    <location>
        <begin position="551"/>
        <end position="575"/>
    </location>
</feature>
<evidence type="ECO:0007829" key="6">
    <source>
        <dbReference type="PeptideAtlas" id="A0A1D6KUC7"/>
    </source>
</evidence>
<dbReference type="AlphaFoldDB" id="A0A1D6KUC7"/>
<dbReference type="GO" id="GO:0003677">
    <property type="term" value="F:DNA binding"/>
    <property type="evidence" value="ECO:0007669"/>
    <property type="project" value="InterPro"/>
</dbReference>
<dbReference type="KEGG" id="zma:103643515"/>
<dbReference type="RefSeq" id="XP_008664915.1">
    <property type="nucleotide sequence ID" value="XM_008666693.4"/>
</dbReference>
<name>A0A1D6KUC7_MAIZE</name>
<dbReference type="SUPFAM" id="SSF46774">
    <property type="entry name" value="ARID-like"/>
    <property type="match status" value="1"/>
</dbReference>
<feature type="region of interest" description="Disordered" evidence="1">
    <location>
        <begin position="1"/>
        <end position="43"/>
    </location>
</feature>
<reference evidence="4" key="3">
    <citation type="submission" date="2021-05" db="UniProtKB">
        <authorList>
            <consortium name="EnsemblPlants"/>
        </authorList>
    </citation>
    <scope>IDENTIFICATION</scope>
    <source>
        <strain evidence="4">cv. B73</strain>
    </source>
</reference>
<reference evidence="4" key="2">
    <citation type="submission" date="2019-07" db="EMBL/GenBank/DDBJ databases">
        <authorList>
            <person name="Seetharam A."/>
            <person name="Woodhouse M."/>
            <person name="Cannon E."/>
        </authorList>
    </citation>
    <scope>NUCLEOTIDE SEQUENCE [LARGE SCALE GENOMIC DNA]</scope>
    <source>
        <strain evidence="4">cv. B73</strain>
    </source>
</reference>
<evidence type="ECO:0000259" key="2">
    <source>
        <dbReference type="PROSITE" id="PS51011"/>
    </source>
</evidence>
<protein>
    <submittedName>
        <fullName evidence="3">AT-rich interactive domain-containing protein 2</fullName>
    </submittedName>
</protein>
<accession>A0A1D6KUC7</accession>
<dbReference type="OMA" id="MFADKDC"/>
<feature type="compositionally biased region" description="Pro residues" evidence="1">
    <location>
        <begin position="1"/>
        <end position="10"/>
    </location>
</feature>
<dbReference type="SMART" id="SM00501">
    <property type="entry name" value="BRIGHT"/>
    <property type="match status" value="1"/>
</dbReference>
<dbReference type="Gramene" id="Zm00001eb047000_T001">
    <property type="protein sequence ID" value="Zm00001eb047000_P001"/>
    <property type="gene ID" value="Zm00001eb047000"/>
</dbReference>
<dbReference type="OrthoDB" id="1938591at2759"/>
<dbReference type="InterPro" id="IPR001606">
    <property type="entry name" value="ARID_dom"/>
</dbReference>
<dbReference type="EMBL" id="CM007647">
    <property type="protein sequence ID" value="ONM06178.1"/>
    <property type="molecule type" value="Genomic_DNA"/>
</dbReference>
<dbReference type="Proteomes" id="UP000007305">
    <property type="component" value="Chromosome 1"/>
</dbReference>
<evidence type="ECO:0000313" key="5">
    <source>
        <dbReference type="Proteomes" id="UP000007305"/>
    </source>
</evidence>
<feature type="domain" description="ARID" evidence="2">
    <location>
        <begin position="85"/>
        <end position="179"/>
    </location>
</feature>
<keyword evidence="6" id="KW-1267">Proteomics identification</keyword>
<proteinExistence type="evidence at protein level"/>
<reference evidence="3 5" key="1">
    <citation type="submission" date="2015-12" db="EMBL/GenBank/DDBJ databases">
        <title>Update maize B73 reference genome by single molecule sequencing technologies.</title>
        <authorList>
            <consortium name="Maize Genome Sequencing Project"/>
            <person name="Ware D."/>
        </authorList>
    </citation>
    <scope>NUCLEOTIDE SEQUENCE [LARGE SCALE GENOMIC DNA]</scope>
    <source>
        <strain evidence="5">cv. B73</strain>
        <tissue evidence="3">Seedling</tissue>
    </source>
</reference>
<evidence type="ECO:0000313" key="4">
    <source>
        <dbReference type="EnsemblPlants" id="Zm00001eb047000_P001"/>
    </source>
</evidence>
<dbReference type="Pfam" id="PF01388">
    <property type="entry name" value="ARID"/>
    <property type="match status" value="1"/>
</dbReference>
<dbReference type="SMR" id="A0A1D6KUC7"/>
<dbReference type="ExpressionAtlas" id="A0A1D6KUC7">
    <property type="expression patterns" value="baseline"/>
</dbReference>
<keyword evidence="5" id="KW-1185">Reference proteome</keyword>
<sequence length="575" mass="62004">MAGNPAPPLPLKSSSSAPAFKSNASGSSRGHEPAKASSTSPAAAELPVPIPSDSLVAVLGVVGELSARGLLQGFTIPEAGGLTDEGASAVFDGMLTAFLAEHGVDPAAASCLPIPPPPLGDGKKVELVSLFLAVRARGGFSAVESWAAVAEAVGLDPTADTAVKLLYGKYLALLEQSCDKPLKQDHMVVSSGNADVLMGSKKERFLSPIKCLTSTAGSASAHLKRKRETLVGMLDWVHLVAKNPGKQGKNRAAGHKQAVVVELRRQMFADKDCLAREELVKTLNWVRLVAKSAGHPGIIGMNNRPDHLATAVELRSAMSLVGMLEWVRLVATSPAEPVVMEGNSLSYRSTALLFREQKFANKKCSRWSAASPQSGISIRPCGQADIPEWTGKRSSPYDDPRTLRFLGEPILLPGSTEHLDGASIGKGRQDDCNCQFPGSIACIRFHVAEKKIELKHELGSAYYEMGFHRIGEDLALTWTKDEETKFNSTVQDNMPASKNKLWDKLLAVLHAKGKEGLVSYYHNVFQVWRRAYQNRLAGNADSDDDSIEPGFLYFRQGGDRSRSRSAASSRKRRRS</sequence>
<dbReference type="GeneID" id="103643515"/>
<evidence type="ECO:0000256" key="1">
    <source>
        <dbReference type="SAM" id="MobiDB-lite"/>
    </source>
</evidence>
<gene>
    <name evidence="4" type="primary">LOC103643515</name>
    <name evidence="3" type="ORF">ZEAMMB73_Zm00001d032832</name>
</gene>
<dbReference type="PROSITE" id="PS51011">
    <property type="entry name" value="ARID"/>
    <property type="match status" value="1"/>
</dbReference>
<dbReference type="SMART" id="SM01014">
    <property type="entry name" value="ARID"/>
    <property type="match status" value="1"/>
</dbReference>
<dbReference type="eggNOG" id="ENOG502QVAG">
    <property type="taxonomic scope" value="Eukaryota"/>
</dbReference>